<feature type="chain" id="PRO_5026774918" description="Peptidase S8/S53 domain-containing protein" evidence="7">
    <location>
        <begin position="20"/>
        <end position="372"/>
    </location>
</feature>
<dbReference type="Pfam" id="PF00082">
    <property type="entry name" value="Peptidase_S8"/>
    <property type="match status" value="1"/>
</dbReference>
<proteinExistence type="inferred from homology"/>
<evidence type="ECO:0000259" key="8">
    <source>
        <dbReference type="Pfam" id="PF00082"/>
    </source>
</evidence>
<dbReference type="SUPFAM" id="SSF54897">
    <property type="entry name" value="Protease propeptides/inhibitors"/>
    <property type="match status" value="1"/>
</dbReference>
<evidence type="ECO:0000256" key="6">
    <source>
        <dbReference type="RuleBase" id="RU003355"/>
    </source>
</evidence>
<dbReference type="InterPro" id="IPR037045">
    <property type="entry name" value="S8pro/Inhibitor_I9_sf"/>
</dbReference>
<keyword evidence="2 5" id="KW-0645">Protease</keyword>
<dbReference type="GO" id="GO:0005615">
    <property type="term" value="C:extracellular space"/>
    <property type="evidence" value="ECO:0007669"/>
    <property type="project" value="TreeGrafter"/>
</dbReference>
<dbReference type="SUPFAM" id="SSF52743">
    <property type="entry name" value="Subtilisin-like"/>
    <property type="match status" value="1"/>
</dbReference>
<evidence type="ECO:0000256" key="5">
    <source>
        <dbReference type="PROSITE-ProRule" id="PRU01240"/>
    </source>
</evidence>
<dbReference type="InterPro" id="IPR023827">
    <property type="entry name" value="Peptidase_S8_Asp-AS"/>
</dbReference>
<feature type="domain" description="Peptidase S8/S53" evidence="8">
    <location>
        <begin position="145"/>
        <end position="347"/>
    </location>
</feature>
<evidence type="ECO:0000313" key="9">
    <source>
        <dbReference type="EMBL" id="CAA9365754.1"/>
    </source>
</evidence>
<dbReference type="InterPro" id="IPR000209">
    <property type="entry name" value="Peptidase_S8/S53_dom"/>
</dbReference>
<accession>A0A6J4MQ89</accession>
<reference evidence="9" key="1">
    <citation type="submission" date="2020-02" db="EMBL/GenBank/DDBJ databases">
        <authorList>
            <person name="Meier V. D."/>
        </authorList>
    </citation>
    <scope>NUCLEOTIDE SEQUENCE</scope>
    <source>
        <strain evidence="9">AVDCRST_MAG89</strain>
    </source>
</reference>
<protein>
    <recommendedName>
        <fullName evidence="8">Peptidase S8/S53 domain-containing protein</fullName>
    </recommendedName>
</protein>
<evidence type="ECO:0000256" key="2">
    <source>
        <dbReference type="ARBA" id="ARBA00022670"/>
    </source>
</evidence>
<dbReference type="GO" id="GO:0006508">
    <property type="term" value="P:proteolysis"/>
    <property type="evidence" value="ECO:0007669"/>
    <property type="project" value="UniProtKB-KW"/>
</dbReference>
<dbReference type="PRINTS" id="PR00723">
    <property type="entry name" value="SUBTILISIN"/>
</dbReference>
<dbReference type="InterPro" id="IPR015500">
    <property type="entry name" value="Peptidase_S8_subtilisin-rel"/>
</dbReference>
<dbReference type="PROSITE" id="PS51257">
    <property type="entry name" value="PROKAR_LIPOPROTEIN"/>
    <property type="match status" value="1"/>
</dbReference>
<sequence>MRRSIPLAALAALSLAACQDGPVTTSAADASLSASENAPIYIVTFKPGVDVASAAADLARGNGFAVRFLRQHAAPGFSAVIPQGRIAAVMADPRVDIVEKDGVVSLRLPRETARPGGGGTGSQTTPYGITRVGGAGDGTGKTAWIIDSGIDLNHTDLNTSRACHVHYAGTSPADGNGHGTHVAGTVAAKNNSQDVVGVAANAYVCSVRVLGNSGSGSWEGVINGINFVAANGRAGDVANMSLGGSGANATLEAAVLDAAALGIKMVLAAGNDGLNAANFTPARVNGANVYTISAINSSDCMASWSNYCNPPVDYAAPGVSILSTKKGGGTTSMSGTSMAAPHVAGVLLMGSIRTSGSAKCDPDGNPDPIASR</sequence>
<dbReference type="InterPro" id="IPR023828">
    <property type="entry name" value="Peptidase_S8_Ser-AS"/>
</dbReference>
<evidence type="ECO:0000256" key="7">
    <source>
        <dbReference type="SAM" id="SignalP"/>
    </source>
</evidence>
<keyword evidence="7" id="KW-0732">Signal</keyword>
<dbReference type="GO" id="GO:0004252">
    <property type="term" value="F:serine-type endopeptidase activity"/>
    <property type="evidence" value="ECO:0007669"/>
    <property type="project" value="UniProtKB-UniRule"/>
</dbReference>
<dbReference type="Gene3D" id="3.40.50.200">
    <property type="entry name" value="Peptidase S8/S53 domain"/>
    <property type="match status" value="1"/>
</dbReference>
<evidence type="ECO:0000256" key="1">
    <source>
        <dbReference type="ARBA" id="ARBA00011073"/>
    </source>
</evidence>
<dbReference type="PROSITE" id="PS00138">
    <property type="entry name" value="SUBTILASE_SER"/>
    <property type="match status" value="1"/>
</dbReference>
<keyword evidence="4 5" id="KW-0720">Serine protease</keyword>
<feature type="signal peptide" evidence="7">
    <location>
        <begin position="1"/>
        <end position="19"/>
    </location>
</feature>
<evidence type="ECO:0000256" key="3">
    <source>
        <dbReference type="ARBA" id="ARBA00022801"/>
    </source>
</evidence>
<dbReference type="PROSITE" id="PS00136">
    <property type="entry name" value="SUBTILASE_ASP"/>
    <property type="match status" value="1"/>
</dbReference>
<keyword evidence="3 5" id="KW-0378">Hydrolase</keyword>
<gene>
    <name evidence="9" type="ORF">AVDCRST_MAG89-4077</name>
</gene>
<feature type="active site" description="Charge relay system" evidence="5">
    <location>
        <position position="178"/>
    </location>
</feature>
<organism evidence="9">
    <name type="scientific">uncultured Gemmatimonadota bacterium</name>
    <dbReference type="NCBI Taxonomy" id="203437"/>
    <lineage>
        <taxon>Bacteria</taxon>
        <taxon>Pseudomonadati</taxon>
        <taxon>Gemmatimonadota</taxon>
        <taxon>environmental samples</taxon>
    </lineage>
</organism>
<dbReference type="InterPro" id="IPR050131">
    <property type="entry name" value="Peptidase_S8_subtilisin-like"/>
</dbReference>
<dbReference type="PANTHER" id="PTHR43806">
    <property type="entry name" value="PEPTIDASE S8"/>
    <property type="match status" value="1"/>
</dbReference>
<dbReference type="PROSITE" id="PS51892">
    <property type="entry name" value="SUBTILASE"/>
    <property type="match status" value="1"/>
</dbReference>
<dbReference type="InterPro" id="IPR036852">
    <property type="entry name" value="Peptidase_S8/S53_dom_sf"/>
</dbReference>
<dbReference type="PROSITE" id="PS00137">
    <property type="entry name" value="SUBTILASE_HIS"/>
    <property type="match status" value="1"/>
</dbReference>
<name>A0A6J4MQ89_9BACT</name>
<dbReference type="AlphaFoldDB" id="A0A6J4MQ89"/>
<comment type="similarity">
    <text evidence="1 5 6">Belongs to the peptidase S8 family.</text>
</comment>
<dbReference type="PANTHER" id="PTHR43806:SF11">
    <property type="entry name" value="CEREVISIN-RELATED"/>
    <property type="match status" value="1"/>
</dbReference>
<dbReference type="EMBL" id="CADCTV010000854">
    <property type="protein sequence ID" value="CAA9365754.1"/>
    <property type="molecule type" value="Genomic_DNA"/>
</dbReference>
<feature type="active site" description="Charge relay system" evidence="5">
    <location>
        <position position="147"/>
    </location>
</feature>
<evidence type="ECO:0000256" key="4">
    <source>
        <dbReference type="ARBA" id="ARBA00022825"/>
    </source>
</evidence>
<feature type="active site" description="Charge relay system" evidence="5">
    <location>
        <position position="337"/>
    </location>
</feature>
<dbReference type="InterPro" id="IPR022398">
    <property type="entry name" value="Peptidase_S8_His-AS"/>
</dbReference>
<dbReference type="Gene3D" id="3.30.70.80">
    <property type="entry name" value="Peptidase S8 propeptide/proteinase inhibitor I9"/>
    <property type="match status" value="1"/>
</dbReference>